<keyword evidence="3" id="KW-1185">Reference proteome</keyword>
<evidence type="ECO:0000313" key="3">
    <source>
        <dbReference type="Proteomes" id="UP000438914"/>
    </source>
</evidence>
<dbReference type="InterPro" id="IPR041657">
    <property type="entry name" value="HTH_17"/>
</dbReference>
<dbReference type="Proteomes" id="UP000438914">
    <property type="component" value="Unassembled WGS sequence"/>
</dbReference>
<feature type="domain" description="Helix-turn-helix" evidence="1">
    <location>
        <begin position="43"/>
        <end position="94"/>
    </location>
</feature>
<comment type="caution">
    <text evidence="2">The sequence shown here is derived from an EMBL/GenBank/DDBJ whole genome shotgun (WGS) entry which is preliminary data.</text>
</comment>
<reference evidence="2 3" key="1">
    <citation type="submission" date="2019-08" db="EMBL/GenBank/DDBJ databases">
        <title>In-depth cultivation of the pig gut microbiome towards novel bacterial diversity and tailored functional studies.</title>
        <authorList>
            <person name="Wylensek D."/>
            <person name="Hitch T.C.A."/>
            <person name="Clavel T."/>
        </authorList>
    </citation>
    <scope>NUCLEOTIDE SEQUENCE [LARGE SCALE GENOMIC DNA]</scope>
    <source>
        <strain evidence="2 3">LKV-178-WT-2A</strain>
    </source>
</reference>
<organism evidence="2 3">
    <name type="scientific">Hallella mizrahii</name>
    <dbReference type="NCBI Taxonomy" id="2606637"/>
    <lineage>
        <taxon>Bacteria</taxon>
        <taxon>Pseudomonadati</taxon>
        <taxon>Bacteroidota</taxon>
        <taxon>Bacteroidia</taxon>
        <taxon>Bacteroidales</taxon>
        <taxon>Prevotellaceae</taxon>
        <taxon>Hallella</taxon>
    </lineage>
</organism>
<sequence length="120" mass="13766">MTMEVKSFEEIPGALSYLIKSVEDLRKTVSILQRQQTSNQPKWMDMDELCAYLPSHPAKQTVYGWVSAKQIPVHKINKALAFLQSEIDEWLKSKSYTSKSDLMQQAVDFVNAKKGGELWK</sequence>
<evidence type="ECO:0000259" key="1">
    <source>
        <dbReference type="Pfam" id="PF12728"/>
    </source>
</evidence>
<evidence type="ECO:0000313" key="2">
    <source>
        <dbReference type="EMBL" id="MST85672.1"/>
    </source>
</evidence>
<protein>
    <submittedName>
        <fullName evidence="2">Helix-turn-helix domain-containing protein</fullName>
    </submittedName>
</protein>
<dbReference type="Pfam" id="PF12728">
    <property type="entry name" value="HTH_17"/>
    <property type="match status" value="1"/>
</dbReference>
<name>A0A7K0KIL4_9BACT</name>
<accession>A0A7K0KIL4</accession>
<dbReference type="EMBL" id="VUNG01000046">
    <property type="protein sequence ID" value="MST85672.1"/>
    <property type="molecule type" value="Genomic_DNA"/>
</dbReference>
<proteinExistence type="predicted"/>
<dbReference type="AlphaFoldDB" id="A0A7K0KIL4"/>
<gene>
    <name evidence="2" type="ORF">FYJ73_13540</name>
</gene>